<reference evidence="2 3" key="2">
    <citation type="submission" date="2018-11" db="EMBL/GenBank/DDBJ databases">
        <authorList>
            <consortium name="Pathogen Informatics"/>
        </authorList>
    </citation>
    <scope>NUCLEOTIDE SEQUENCE [LARGE SCALE GENOMIC DNA]</scope>
</reference>
<dbReference type="AlphaFoldDB" id="A0A183EDN7"/>
<evidence type="ECO:0000313" key="2">
    <source>
        <dbReference type="EMBL" id="VDN33100.1"/>
    </source>
</evidence>
<gene>
    <name evidence="2" type="ORF">GPUH_LOCUS19076</name>
</gene>
<evidence type="ECO:0000256" key="1">
    <source>
        <dbReference type="SAM" id="MobiDB-lite"/>
    </source>
</evidence>
<sequence length="121" mass="14397">MFVQPRAGGEPLMLGMNALGACKKWRKEMMKIMEDQLKNPKTYFYNAQSKADKDVQTKACRTGTRSSMEKTIVSRLMKAEQRQNNERTRVRIRRWPSAHRNLPQQGRARPPYIRRRMTRKW</sequence>
<dbReference type="EMBL" id="UYRT01087872">
    <property type="protein sequence ID" value="VDN33100.1"/>
    <property type="molecule type" value="Genomic_DNA"/>
</dbReference>
<reference evidence="4" key="1">
    <citation type="submission" date="2016-06" db="UniProtKB">
        <authorList>
            <consortium name="WormBaseParasite"/>
        </authorList>
    </citation>
    <scope>IDENTIFICATION</scope>
</reference>
<feature type="compositionally biased region" description="Basic residues" evidence="1">
    <location>
        <begin position="112"/>
        <end position="121"/>
    </location>
</feature>
<dbReference type="WBParaSite" id="GPUH_0001910301-mRNA-1">
    <property type="protein sequence ID" value="GPUH_0001910301-mRNA-1"/>
    <property type="gene ID" value="GPUH_0001910301"/>
</dbReference>
<accession>A0A183EDN7</accession>
<proteinExistence type="predicted"/>
<name>A0A183EDN7_9BILA</name>
<evidence type="ECO:0000313" key="3">
    <source>
        <dbReference type="Proteomes" id="UP000271098"/>
    </source>
</evidence>
<evidence type="ECO:0000313" key="4">
    <source>
        <dbReference type="WBParaSite" id="GPUH_0001910301-mRNA-1"/>
    </source>
</evidence>
<organism evidence="4">
    <name type="scientific">Gongylonema pulchrum</name>
    <dbReference type="NCBI Taxonomy" id="637853"/>
    <lineage>
        <taxon>Eukaryota</taxon>
        <taxon>Metazoa</taxon>
        <taxon>Ecdysozoa</taxon>
        <taxon>Nematoda</taxon>
        <taxon>Chromadorea</taxon>
        <taxon>Rhabditida</taxon>
        <taxon>Spirurina</taxon>
        <taxon>Spiruromorpha</taxon>
        <taxon>Spiruroidea</taxon>
        <taxon>Gongylonematidae</taxon>
        <taxon>Gongylonema</taxon>
    </lineage>
</organism>
<keyword evidence="3" id="KW-1185">Reference proteome</keyword>
<dbReference type="Proteomes" id="UP000271098">
    <property type="component" value="Unassembled WGS sequence"/>
</dbReference>
<feature type="region of interest" description="Disordered" evidence="1">
    <location>
        <begin position="94"/>
        <end position="121"/>
    </location>
</feature>
<protein>
    <submittedName>
        <fullName evidence="2 4">Uncharacterized protein</fullName>
    </submittedName>
</protein>
<dbReference type="PROSITE" id="PS51257">
    <property type="entry name" value="PROKAR_LIPOPROTEIN"/>
    <property type="match status" value="1"/>
</dbReference>